<reference evidence="2" key="1">
    <citation type="submission" date="2018-01" db="EMBL/GenBank/DDBJ databases">
        <title>An insight into the sialome of Amazonian anophelines.</title>
        <authorList>
            <person name="Ribeiro J.M."/>
            <person name="Scarpassa V."/>
            <person name="Calvo E."/>
        </authorList>
    </citation>
    <scope>NUCLEOTIDE SEQUENCE</scope>
    <source>
        <tissue evidence="2">Salivary glands</tissue>
    </source>
</reference>
<feature type="compositionally biased region" description="Basic and acidic residues" evidence="1">
    <location>
        <begin position="25"/>
        <end position="37"/>
    </location>
</feature>
<evidence type="ECO:0000313" key="2">
    <source>
        <dbReference type="EMBL" id="MBW47562.1"/>
    </source>
</evidence>
<name>A0A2M4B3L0_9DIPT</name>
<dbReference type="EMBL" id="GGFK01014241">
    <property type="protein sequence ID" value="MBW47562.1"/>
    <property type="molecule type" value="Transcribed_RNA"/>
</dbReference>
<feature type="compositionally biased region" description="Gly residues" evidence="1">
    <location>
        <begin position="15"/>
        <end position="24"/>
    </location>
</feature>
<protein>
    <submittedName>
        <fullName evidence="2">Putative secreted protein</fullName>
    </submittedName>
</protein>
<proteinExistence type="predicted"/>
<accession>A0A2M4B3L0</accession>
<evidence type="ECO:0000256" key="1">
    <source>
        <dbReference type="SAM" id="MobiDB-lite"/>
    </source>
</evidence>
<sequence>MDLFVVGTAASTAGAGAGAPFDGGGWREKTAAPERNRRSARPHNPGGAVVLRAQERKQGAFLSPSHNLAT</sequence>
<organism evidence="2">
    <name type="scientific">Anopheles triannulatus</name>
    <dbReference type="NCBI Taxonomy" id="58253"/>
    <lineage>
        <taxon>Eukaryota</taxon>
        <taxon>Metazoa</taxon>
        <taxon>Ecdysozoa</taxon>
        <taxon>Arthropoda</taxon>
        <taxon>Hexapoda</taxon>
        <taxon>Insecta</taxon>
        <taxon>Pterygota</taxon>
        <taxon>Neoptera</taxon>
        <taxon>Endopterygota</taxon>
        <taxon>Diptera</taxon>
        <taxon>Nematocera</taxon>
        <taxon>Culicoidea</taxon>
        <taxon>Culicidae</taxon>
        <taxon>Anophelinae</taxon>
        <taxon>Anopheles</taxon>
    </lineage>
</organism>
<dbReference type="AlphaFoldDB" id="A0A2M4B3L0"/>
<feature type="region of interest" description="Disordered" evidence="1">
    <location>
        <begin position="13"/>
        <end position="70"/>
    </location>
</feature>